<dbReference type="EMBL" id="AEYX01000043">
    <property type="protein sequence ID" value="EGG44259.1"/>
    <property type="molecule type" value="Genomic_DNA"/>
</dbReference>
<feature type="region of interest" description="Disordered" evidence="1">
    <location>
        <begin position="1"/>
        <end position="60"/>
    </location>
</feature>
<evidence type="ECO:0000256" key="1">
    <source>
        <dbReference type="SAM" id="MobiDB-lite"/>
    </source>
</evidence>
<accession>F3NPZ9</accession>
<dbReference type="Proteomes" id="UP000003022">
    <property type="component" value="Unassembled WGS sequence"/>
</dbReference>
<keyword evidence="3" id="KW-1185">Reference proteome</keyword>
<name>F3NPZ9_9ACTN</name>
<proteinExistence type="predicted"/>
<evidence type="ECO:0000313" key="3">
    <source>
        <dbReference type="Proteomes" id="UP000003022"/>
    </source>
</evidence>
<protein>
    <submittedName>
        <fullName evidence="2">Uncharacterized protein</fullName>
    </submittedName>
</protein>
<evidence type="ECO:0000313" key="2">
    <source>
        <dbReference type="EMBL" id="EGG44259.1"/>
    </source>
</evidence>
<organism evidence="2 3">
    <name type="scientific">Streptomyces griseoaurantiacus M045</name>
    <dbReference type="NCBI Taxonomy" id="996637"/>
    <lineage>
        <taxon>Bacteria</taxon>
        <taxon>Bacillati</taxon>
        <taxon>Actinomycetota</taxon>
        <taxon>Actinomycetes</taxon>
        <taxon>Kitasatosporales</taxon>
        <taxon>Streptomycetaceae</taxon>
        <taxon>Streptomyces</taxon>
        <taxon>Streptomyces aurantiacus group</taxon>
    </lineage>
</organism>
<feature type="compositionally biased region" description="Polar residues" evidence="1">
    <location>
        <begin position="7"/>
        <end position="17"/>
    </location>
</feature>
<comment type="caution">
    <text evidence="2">The sequence shown here is derived from an EMBL/GenBank/DDBJ whole genome shotgun (WGS) entry which is preliminary data.</text>
</comment>
<sequence>MPYLPAQNLSGSLSTPLSAPSRPPDARRPSTPRTAEAASPGAGTRLRWCRRTVRRASPRG</sequence>
<reference evidence="2 3" key="1">
    <citation type="journal article" date="2011" name="J. Bacteriol.">
        <title>Draft genome sequence of the marine bacterium Streptomyces griseoaurantiacus M045, which produces novel manumycin-type antibiotics with a pABA core component.</title>
        <authorList>
            <person name="Li F."/>
            <person name="Jiang P."/>
            <person name="Zheng H."/>
            <person name="Wang S."/>
            <person name="Zhao G."/>
            <person name="Qin S."/>
            <person name="Liu Z."/>
        </authorList>
    </citation>
    <scope>NUCLEOTIDE SEQUENCE [LARGE SCALE GENOMIC DNA]</scope>
    <source>
        <strain evidence="2 3">M045</strain>
    </source>
</reference>
<dbReference type="AlphaFoldDB" id="F3NPZ9"/>
<gene>
    <name evidence="2" type="ORF">SGM_5074</name>
</gene>
<feature type="compositionally biased region" description="Basic residues" evidence="1">
    <location>
        <begin position="47"/>
        <end position="60"/>
    </location>
</feature>